<reference evidence="4 5" key="1">
    <citation type="submission" date="2015-12" db="EMBL/GenBank/DDBJ databases">
        <title>The genome of Folsomia candida.</title>
        <authorList>
            <person name="Faddeeva A."/>
            <person name="Derks M.F."/>
            <person name="Anvar Y."/>
            <person name="Smit S."/>
            <person name="Van Straalen N."/>
            <person name="Roelofs D."/>
        </authorList>
    </citation>
    <scope>NUCLEOTIDE SEQUENCE [LARGE SCALE GENOMIC DNA]</scope>
    <source>
        <strain evidence="4 5">VU population</strain>
        <tissue evidence="4">Whole body</tissue>
    </source>
</reference>
<dbReference type="AlphaFoldDB" id="A0A226E2T2"/>
<sequence length="539" mass="59590">MDVKLSPTSGPFSIKRRPHPHHTHNSGPTTTTTTHALIYTPTAKKCRFSAASLIHPVSPSPSDFHCTDSADSILSPAVDLSPISPVSSPDWEIPVKIVHEDVDSLNSEDFTTLHITHLVPELLTKVFSYLEKKDRARVAVTCSYFNQILKNRQIWKGTEARLNLRPNQGHTYHSLIERGVVRVQVLSLKRSLRELTSHIKVTHLRLSGCYNVTDYSLNSMHILPSLVELDLSLCKQISDAGLVHILAKTPSLTRLDLGGCCNLTDRAALLIAYGLRSLKSLDLRSCYNLTDKALSYLAGDVYLSDRHEIKTYNFLARVGLIDCELCRRPGPEKGSKHRIELPKINEHTEFGMLSLESLVLQDCQKISDLGLQCISKIGTLSSLNLSFCVNITDSGLRFLSPLSGVLTELNLRSCDNISDVGFQTLRECGSLRHLDLSFCEKISTLNPTVCKMLRTLSLSACDIGDGALLGLPVNMEQLETLNLGQCDKISDMGIGAISEKCPNLRYIDLYGCSAISTKGLKDIMAMPLLKNVNLGLWKI</sequence>
<feature type="compositionally biased region" description="Basic residues" evidence="2">
    <location>
        <begin position="14"/>
        <end position="24"/>
    </location>
</feature>
<evidence type="ECO:0000256" key="2">
    <source>
        <dbReference type="SAM" id="MobiDB-lite"/>
    </source>
</evidence>
<dbReference type="Pfam" id="PF25372">
    <property type="entry name" value="DUF7885"/>
    <property type="match status" value="2"/>
</dbReference>
<dbReference type="InterPro" id="IPR036047">
    <property type="entry name" value="F-box-like_dom_sf"/>
</dbReference>
<dbReference type="OrthoDB" id="2585512at2759"/>
<feature type="region of interest" description="Disordered" evidence="2">
    <location>
        <begin position="1"/>
        <end position="33"/>
    </location>
</feature>
<dbReference type="Pfam" id="PF13516">
    <property type="entry name" value="LRR_6"/>
    <property type="match status" value="1"/>
</dbReference>
<dbReference type="Proteomes" id="UP000198287">
    <property type="component" value="Unassembled WGS sequence"/>
</dbReference>
<evidence type="ECO:0000313" key="4">
    <source>
        <dbReference type="EMBL" id="OXA51287.1"/>
    </source>
</evidence>
<dbReference type="PROSITE" id="PS50181">
    <property type="entry name" value="FBOX"/>
    <property type="match status" value="1"/>
</dbReference>
<proteinExistence type="predicted"/>
<name>A0A226E2T2_FOLCA</name>
<evidence type="ECO:0000313" key="5">
    <source>
        <dbReference type="Proteomes" id="UP000198287"/>
    </source>
</evidence>
<dbReference type="InterPro" id="IPR006553">
    <property type="entry name" value="Leu-rich_rpt_Cys-con_subtyp"/>
</dbReference>
<keyword evidence="5" id="KW-1185">Reference proteome</keyword>
<dbReference type="Gene3D" id="1.20.1280.50">
    <property type="match status" value="1"/>
</dbReference>
<dbReference type="EMBL" id="LNIX01000008">
    <property type="protein sequence ID" value="OXA51287.1"/>
    <property type="molecule type" value="Genomic_DNA"/>
</dbReference>
<dbReference type="InterPro" id="IPR032675">
    <property type="entry name" value="LRR_dom_sf"/>
</dbReference>
<evidence type="ECO:0000259" key="3">
    <source>
        <dbReference type="PROSITE" id="PS50181"/>
    </source>
</evidence>
<dbReference type="SUPFAM" id="SSF52047">
    <property type="entry name" value="RNI-like"/>
    <property type="match status" value="1"/>
</dbReference>
<dbReference type="InterPro" id="IPR001611">
    <property type="entry name" value="Leu-rich_rpt"/>
</dbReference>
<protein>
    <submittedName>
        <fullName evidence="4">F-box/LRR-repeat protein 14</fullName>
    </submittedName>
</protein>
<gene>
    <name evidence="4" type="ORF">Fcan01_14338</name>
</gene>
<keyword evidence="1" id="KW-0833">Ubl conjugation pathway</keyword>
<comment type="caution">
    <text evidence="4">The sequence shown here is derived from an EMBL/GenBank/DDBJ whole genome shotgun (WGS) entry which is preliminary data.</text>
</comment>
<dbReference type="InterPro" id="IPR057207">
    <property type="entry name" value="FBXL15_LRR"/>
</dbReference>
<dbReference type="InterPro" id="IPR001810">
    <property type="entry name" value="F-box_dom"/>
</dbReference>
<evidence type="ECO:0000256" key="1">
    <source>
        <dbReference type="ARBA" id="ARBA00022786"/>
    </source>
</evidence>
<feature type="domain" description="F-box" evidence="3">
    <location>
        <begin position="112"/>
        <end position="158"/>
    </location>
</feature>
<dbReference type="Gene3D" id="3.80.10.10">
    <property type="entry name" value="Ribonuclease Inhibitor"/>
    <property type="match status" value="3"/>
</dbReference>
<organism evidence="4 5">
    <name type="scientific">Folsomia candida</name>
    <name type="common">Springtail</name>
    <dbReference type="NCBI Taxonomy" id="158441"/>
    <lineage>
        <taxon>Eukaryota</taxon>
        <taxon>Metazoa</taxon>
        <taxon>Ecdysozoa</taxon>
        <taxon>Arthropoda</taxon>
        <taxon>Hexapoda</taxon>
        <taxon>Collembola</taxon>
        <taxon>Entomobryomorpha</taxon>
        <taxon>Isotomoidea</taxon>
        <taxon>Isotomidae</taxon>
        <taxon>Proisotominae</taxon>
        <taxon>Folsomia</taxon>
    </lineage>
</organism>
<dbReference type="GO" id="GO:0019005">
    <property type="term" value="C:SCF ubiquitin ligase complex"/>
    <property type="evidence" value="ECO:0007669"/>
    <property type="project" value="TreeGrafter"/>
</dbReference>
<dbReference type="OMA" id="DQALVHI"/>
<feature type="compositionally biased region" description="Polar residues" evidence="2">
    <location>
        <begin position="1"/>
        <end position="11"/>
    </location>
</feature>
<dbReference type="SUPFAM" id="SSF81383">
    <property type="entry name" value="F-box domain"/>
    <property type="match status" value="1"/>
</dbReference>
<dbReference type="PANTHER" id="PTHR13318">
    <property type="entry name" value="PARTNER OF PAIRED, ISOFORM B-RELATED"/>
    <property type="match status" value="1"/>
</dbReference>
<dbReference type="GO" id="GO:0031146">
    <property type="term" value="P:SCF-dependent proteasomal ubiquitin-dependent protein catabolic process"/>
    <property type="evidence" value="ECO:0007669"/>
    <property type="project" value="TreeGrafter"/>
</dbReference>
<dbReference type="STRING" id="158441.A0A226E2T2"/>
<accession>A0A226E2T2</accession>
<dbReference type="SMART" id="SM00367">
    <property type="entry name" value="LRR_CC"/>
    <property type="match status" value="10"/>
</dbReference>
<dbReference type="Pfam" id="PF12937">
    <property type="entry name" value="F-box-like"/>
    <property type="match status" value="1"/>
</dbReference>
<dbReference type="SMART" id="SM00256">
    <property type="entry name" value="FBOX"/>
    <property type="match status" value="1"/>
</dbReference>